<evidence type="ECO:0000313" key="3">
    <source>
        <dbReference type="Proteomes" id="UP000076967"/>
    </source>
</evidence>
<feature type="transmembrane region" description="Helical" evidence="1">
    <location>
        <begin position="94"/>
        <end position="113"/>
    </location>
</feature>
<dbReference type="STRING" id="494026.PGLA_06660"/>
<dbReference type="AlphaFoldDB" id="A0A168M7S9"/>
<accession>A0A168M7S9</accession>
<comment type="caution">
    <text evidence="2">The sequence shown here is derived from an EMBL/GenBank/DDBJ whole genome shotgun (WGS) entry which is preliminary data.</text>
</comment>
<protein>
    <submittedName>
        <fullName evidence="2">Uncharacterized protein</fullName>
    </submittedName>
</protein>
<keyword evidence="1" id="KW-0472">Membrane</keyword>
<dbReference type="RefSeq" id="WP_068530587.1">
    <property type="nucleotide sequence ID" value="NZ_LVJH01000007.1"/>
</dbReference>
<keyword evidence="3" id="KW-1185">Reference proteome</keyword>
<reference evidence="2 3" key="1">
    <citation type="submission" date="2016-03" db="EMBL/GenBank/DDBJ databases">
        <title>Draft genome sequence of Paenibacillus glacialis DSM 22343.</title>
        <authorList>
            <person name="Shin S.-K."/>
            <person name="Yi H."/>
        </authorList>
    </citation>
    <scope>NUCLEOTIDE SEQUENCE [LARGE SCALE GENOMIC DNA]</scope>
    <source>
        <strain evidence="2 3">DSM 22343</strain>
    </source>
</reference>
<evidence type="ECO:0000313" key="2">
    <source>
        <dbReference type="EMBL" id="OAB44338.1"/>
    </source>
</evidence>
<organism evidence="2 3">
    <name type="scientific">Paenibacillus glacialis</name>
    <dbReference type="NCBI Taxonomy" id="494026"/>
    <lineage>
        <taxon>Bacteria</taxon>
        <taxon>Bacillati</taxon>
        <taxon>Bacillota</taxon>
        <taxon>Bacilli</taxon>
        <taxon>Bacillales</taxon>
        <taxon>Paenibacillaceae</taxon>
        <taxon>Paenibacillus</taxon>
    </lineage>
</organism>
<name>A0A168M7S9_9BACL</name>
<keyword evidence="1" id="KW-1133">Transmembrane helix</keyword>
<dbReference type="Proteomes" id="UP000076967">
    <property type="component" value="Unassembled WGS sequence"/>
</dbReference>
<gene>
    <name evidence="2" type="ORF">PGLA_06660</name>
</gene>
<dbReference type="OrthoDB" id="2678892at2"/>
<sequence length="151" mass="17916">MKHLSVEDKRRLGQLYINGGCTMEQEQYWETLLLEDTEAMDLHIQLLSSVELSMPDMMDSIQFTDNVMNRISVHLYKQDERYIEYRRRWFEHPIFHYAVAACVTLLFLSTGLFDKLVTGDLNVIAKEQKQTTPYSEQMMDITVTWLDQLKR</sequence>
<dbReference type="EMBL" id="LVJH01000007">
    <property type="protein sequence ID" value="OAB44338.1"/>
    <property type="molecule type" value="Genomic_DNA"/>
</dbReference>
<proteinExistence type="predicted"/>
<evidence type="ECO:0000256" key="1">
    <source>
        <dbReference type="SAM" id="Phobius"/>
    </source>
</evidence>
<keyword evidence="1" id="KW-0812">Transmembrane</keyword>